<dbReference type="Gramene" id="CDF77578">
    <property type="protein sequence ID" value="CDF77578"/>
    <property type="gene ID" value="CHC_T00000602001"/>
</dbReference>
<proteinExistence type="predicted"/>
<dbReference type="RefSeq" id="XP_005718079.1">
    <property type="nucleotide sequence ID" value="XM_005718022.1"/>
</dbReference>
<dbReference type="Proteomes" id="UP000012073">
    <property type="component" value="Unassembled WGS sequence"/>
</dbReference>
<dbReference type="GeneID" id="17325795"/>
<reference evidence="2" key="1">
    <citation type="journal article" date="2013" name="Proc. Natl. Acad. Sci. U.S.A.">
        <title>Genome structure and metabolic features in the red seaweed Chondrus crispus shed light on evolution of the Archaeplastida.</title>
        <authorList>
            <person name="Collen J."/>
            <person name="Porcel B."/>
            <person name="Carre W."/>
            <person name="Ball S.G."/>
            <person name="Chaparro C."/>
            <person name="Tonon T."/>
            <person name="Barbeyron T."/>
            <person name="Michel G."/>
            <person name="Noel B."/>
            <person name="Valentin K."/>
            <person name="Elias M."/>
            <person name="Artiguenave F."/>
            <person name="Arun A."/>
            <person name="Aury J.M."/>
            <person name="Barbosa-Neto J.F."/>
            <person name="Bothwell J.H."/>
            <person name="Bouget F.Y."/>
            <person name="Brillet L."/>
            <person name="Cabello-Hurtado F."/>
            <person name="Capella-Gutierrez S."/>
            <person name="Charrier B."/>
            <person name="Cladiere L."/>
            <person name="Cock J.M."/>
            <person name="Coelho S.M."/>
            <person name="Colleoni C."/>
            <person name="Czjzek M."/>
            <person name="Da Silva C."/>
            <person name="Delage L."/>
            <person name="Denoeud F."/>
            <person name="Deschamps P."/>
            <person name="Dittami S.M."/>
            <person name="Gabaldon T."/>
            <person name="Gachon C.M."/>
            <person name="Groisillier A."/>
            <person name="Herve C."/>
            <person name="Jabbari K."/>
            <person name="Katinka M."/>
            <person name="Kloareg B."/>
            <person name="Kowalczyk N."/>
            <person name="Labadie K."/>
            <person name="Leblanc C."/>
            <person name="Lopez P.J."/>
            <person name="McLachlan D.H."/>
            <person name="Meslet-Cladiere L."/>
            <person name="Moustafa A."/>
            <person name="Nehr Z."/>
            <person name="Nyvall Collen P."/>
            <person name="Panaud O."/>
            <person name="Partensky F."/>
            <person name="Poulain J."/>
            <person name="Rensing S.A."/>
            <person name="Rousvoal S."/>
            <person name="Samson G."/>
            <person name="Symeonidi A."/>
            <person name="Weissenbach J."/>
            <person name="Zambounis A."/>
            <person name="Wincker P."/>
            <person name="Boyen C."/>
        </authorList>
    </citation>
    <scope>NUCLEOTIDE SEQUENCE [LARGE SCALE GENOMIC DNA]</scope>
    <source>
        <strain evidence="2">cv. Stackhouse</strain>
    </source>
</reference>
<dbReference type="AlphaFoldDB" id="S0F3X2"/>
<evidence type="ECO:0000313" key="1">
    <source>
        <dbReference type="EMBL" id="CDF77578.1"/>
    </source>
</evidence>
<name>S0F3X2_CHOCR</name>
<evidence type="ECO:0000313" key="2">
    <source>
        <dbReference type="Proteomes" id="UP000012073"/>
    </source>
</evidence>
<accession>S0F3X2</accession>
<sequence length="28" mass="3170">MTSFWSSAVWNSAEPLPERISSFLPLTD</sequence>
<keyword evidence="2" id="KW-1185">Reference proteome</keyword>
<dbReference type="EMBL" id="HG001902">
    <property type="protein sequence ID" value="CDF77578.1"/>
    <property type="molecule type" value="Genomic_DNA"/>
</dbReference>
<protein>
    <submittedName>
        <fullName evidence="1">Uncharacterized protein</fullName>
    </submittedName>
</protein>
<dbReference type="KEGG" id="ccp:CHC_T00000602001"/>
<organism evidence="1 2">
    <name type="scientific">Chondrus crispus</name>
    <name type="common">Carrageen Irish moss</name>
    <name type="synonym">Polymorpha crispa</name>
    <dbReference type="NCBI Taxonomy" id="2769"/>
    <lineage>
        <taxon>Eukaryota</taxon>
        <taxon>Rhodophyta</taxon>
        <taxon>Florideophyceae</taxon>
        <taxon>Rhodymeniophycidae</taxon>
        <taxon>Gigartinales</taxon>
        <taxon>Gigartinaceae</taxon>
        <taxon>Chondrus</taxon>
    </lineage>
</organism>
<gene>
    <name evidence="1" type="ORF">CHC_T00000602001</name>
</gene>